<dbReference type="EMBL" id="CACVKT020002747">
    <property type="protein sequence ID" value="CAC5379750.1"/>
    <property type="molecule type" value="Genomic_DNA"/>
</dbReference>
<accession>A0A6J8B8V1</accession>
<proteinExistence type="predicted"/>
<feature type="signal peptide" evidence="1">
    <location>
        <begin position="1"/>
        <end position="18"/>
    </location>
</feature>
<evidence type="ECO:0000313" key="3">
    <source>
        <dbReference type="Proteomes" id="UP000507470"/>
    </source>
</evidence>
<dbReference type="Proteomes" id="UP000507470">
    <property type="component" value="Unassembled WGS sequence"/>
</dbReference>
<evidence type="ECO:0000256" key="1">
    <source>
        <dbReference type="SAM" id="SignalP"/>
    </source>
</evidence>
<keyword evidence="3" id="KW-1185">Reference proteome</keyword>
<name>A0A6J8B8V1_MYTCO</name>
<reference evidence="2 3" key="1">
    <citation type="submission" date="2020-06" db="EMBL/GenBank/DDBJ databases">
        <authorList>
            <person name="Li R."/>
            <person name="Bekaert M."/>
        </authorList>
    </citation>
    <scope>NUCLEOTIDE SEQUENCE [LARGE SCALE GENOMIC DNA]</scope>
    <source>
        <strain evidence="3">wild</strain>
    </source>
</reference>
<evidence type="ECO:0000313" key="2">
    <source>
        <dbReference type="EMBL" id="CAC5379750.1"/>
    </source>
</evidence>
<keyword evidence="1" id="KW-0732">Signal</keyword>
<gene>
    <name evidence="2" type="ORF">MCOR_15777</name>
</gene>
<organism evidence="2 3">
    <name type="scientific">Mytilus coruscus</name>
    <name type="common">Sea mussel</name>
    <dbReference type="NCBI Taxonomy" id="42192"/>
    <lineage>
        <taxon>Eukaryota</taxon>
        <taxon>Metazoa</taxon>
        <taxon>Spiralia</taxon>
        <taxon>Lophotrochozoa</taxon>
        <taxon>Mollusca</taxon>
        <taxon>Bivalvia</taxon>
        <taxon>Autobranchia</taxon>
        <taxon>Pteriomorphia</taxon>
        <taxon>Mytilida</taxon>
        <taxon>Mytiloidea</taxon>
        <taxon>Mytilidae</taxon>
        <taxon>Mytilinae</taxon>
        <taxon>Mytilus</taxon>
    </lineage>
</organism>
<sequence>MSGSITVTVFATLVACNGFLVDDTTSTRNGLMAVSGQTNVPVTTFNSQSNVPTTSISAEKIDSPYLSTIKNNLHFENLTNFVHEEFEKLFLQKMLAFDQNLTNTYQSLKLDLEKLSYKFDNETMILKDQFTNMTKTCKTATTELTDVKKEMEKLNEKYFGYSLEFKNEVDELRQDVVHNDSFDFNWAEN</sequence>
<protein>
    <submittedName>
        <fullName evidence="2">Uncharacterized protein</fullName>
    </submittedName>
</protein>
<feature type="chain" id="PRO_5026857606" evidence="1">
    <location>
        <begin position="19"/>
        <end position="189"/>
    </location>
</feature>
<dbReference type="AlphaFoldDB" id="A0A6J8B8V1"/>